<comment type="caution">
    <text evidence="1">The sequence shown here is derived from an EMBL/GenBank/DDBJ whole genome shotgun (WGS) entry which is preliminary data.</text>
</comment>
<dbReference type="EMBL" id="PKQE01000001">
    <property type="protein sequence ID" value="PLC43601.1"/>
    <property type="molecule type" value="Genomic_DNA"/>
</dbReference>
<proteinExistence type="predicted"/>
<accession>A0A2N4TVA0</accession>
<dbReference type="Proteomes" id="UP000234456">
    <property type="component" value="Unassembled WGS sequence"/>
</dbReference>
<sequence>MQGLVELQHGINKTYAQLVYEQPHARLKDTDKEALEFKAKVEEGSSVVTVDLSEFAQKLVTDLVGRMDASQIVILGVVGATLWAATTMYKHYANTQVKKKEIDADADKLVRLSKEETARLELVTQALAQQPRLVAVKENAAATSLSMLKGISDAEEIDLNGVELSRADAKRVLAPGRGSSAEIQINGHYRILAVDTSKDDEIRIKVRLLEDGREFWAKFRDDSLDREHLRVLQQAEWGKERVYLSVNASELRGQITTATIISATQQPLQ</sequence>
<protein>
    <submittedName>
        <fullName evidence="1">Uncharacterized protein</fullName>
    </submittedName>
</protein>
<reference evidence="1 2" key="1">
    <citation type="submission" date="2017-12" db="EMBL/GenBank/DDBJ databases">
        <title>Draft genome sequence of Ralstonia pickettii 52.</title>
        <authorList>
            <person name="Zheng B."/>
        </authorList>
    </citation>
    <scope>NUCLEOTIDE SEQUENCE [LARGE SCALE GENOMIC DNA]</scope>
    <source>
        <strain evidence="1 2">52</strain>
    </source>
</reference>
<evidence type="ECO:0000313" key="1">
    <source>
        <dbReference type="EMBL" id="PLC43601.1"/>
    </source>
</evidence>
<dbReference type="AlphaFoldDB" id="A0A2N4TVA0"/>
<name>A0A2N4TVA0_RALPI</name>
<evidence type="ECO:0000313" key="2">
    <source>
        <dbReference type="Proteomes" id="UP000234456"/>
    </source>
</evidence>
<organism evidence="1 2">
    <name type="scientific">Ralstonia pickettii</name>
    <name type="common">Burkholderia pickettii</name>
    <dbReference type="NCBI Taxonomy" id="329"/>
    <lineage>
        <taxon>Bacteria</taxon>
        <taxon>Pseudomonadati</taxon>
        <taxon>Pseudomonadota</taxon>
        <taxon>Betaproteobacteria</taxon>
        <taxon>Burkholderiales</taxon>
        <taxon>Burkholderiaceae</taxon>
        <taxon>Ralstonia</taxon>
    </lineage>
</organism>
<gene>
    <name evidence="1" type="ORF">C0Q88_02465</name>
</gene>